<comment type="caution">
    <text evidence="2">The sequence shown here is derived from an EMBL/GenBank/DDBJ whole genome shotgun (WGS) entry which is preliminary data.</text>
</comment>
<accession>A0AAD5BX82</accession>
<keyword evidence="1" id="KW-1133">Transmembrane helix</keyword>
<reference evidence="2" key="1">
    <citation type="submission" date="2022-06" db="EMBL/GenBank/DDBJ databases">
        <title>Uncovering the hologenomic basis of an extraordinary plant invasion.</title>
        <authorList>
            <person name="Bieker V.C."/>
            <person name="Martin M.D."/>
            <person name="Gilbert T."/>
            <person name="Hodgins K."/>
            <person name="Battlay P."/>
            <person name="Petersen B."/>
            <person name="Wilson J."/>
        </authorList>
    </citation>
    <scope>NUCLEOTIDE SEQUENCE</scope>
    <source>
        <strain evidence="2">AA19_3_7</strain>
        <tissue evidence="2">Leaf</tissue>
    </source>
</reference>
<feature type="transmembrane region" description="Helical" evidence="1">
    <location>
        <begin position="89"/>
        <end position="122"/>
    </location>
</feature>
<gene>
    <name evidence="2" type="ORF">M8C21_001421</name>
</gene>
<evidence type="ECO:0000313" key="3">
    <source>
        <dbReference type="Proteomes" id="UP001206925"/>
    </source>
</evidence>
<dbReference type="PANTHER" id="PTHR31474:SF9">
    <property type="entry name" value="HR-LIKE LESION-INDUCING PROTEIN-LIKE PROTEIN"/>
    <property type="match status" value="1"/>
</dbReference>
<keyword evidence="1" id="KW-0472">Membrane</keyword>
<evidence type="ECO:0000313" key="2">
    <source>
        <dbReference type="EMBL" id="KAI7730133.1"/>
    </source>
</evidence>
<feature type="transmembrane region" description="Helical" evidence="1">
    <location>
        <begin position="142"/>
        <end position="161"/>
    </location>
</feature>
<proteinExistence type="predicted"/>
<dbReference type="Pfam" id="PF05514">
    <property type="entry name" value="HR_lesion"/>
    <property type="match status" value="1"/>
</dbReference>
<dbReference type="InterPro" id="IPR008637">
    <property type="entry name" value="HR_lesion"/>
</dbReference>
<evidence type="ECO:0000256" key="1">
    <source>
        <dbReference type="SAM" id="Phobius"/>
    </source>
</evidence>
<evidence type="ECO:0008006" key="4">
    <source>
        <dbReference type="Google" id="ProtNLM"/>
    </source>
</evidence>
<organism evidence="2 3">
    <name type="scientific">Ambrosia artemisiifolia</name>
    <name type="common">Common ragweed</name>
    <dbReference type="NCBI Taxonomy" id="4212"/>
    <lineage>
        <taxon>Eukaryota</taxon>
        <taxon>Viridiplantae</taxon>
        <taxon>Streptophyta</taxon>
        <taxon>Embryophyta</taxon>
        <taxon>Tracheophyta</taxon>
        <taxon>Spermatophyta</taxon>
        <taxon>Magnoliopsida</taxon>
        <taxon>eudicotyledons</taxon>
        <taxon>Gunneridae</taxon>
        <taxon>Pentapetalae</taxon>
        <taxon>asterids</taxon>
        <taxon>campanulids</taxon>
        <taxon>Asterales</taxon>
        <taxon>Asteraceae</taxon>
        <taxon>Asteroideae</taxon>
        <taxon>Heliantheae alliance</taxon>
        <taxon>Heliantheae</taxon>
        <taxon>Ambrosia</taxon>
    </lineage>
</organism>
<sequence length="182" mass="20606">PYFAQTQRLTELNGAFRYLRLIPSPSTYNIIDVKTTTMTATSTKIMKYTEFGTDGGPVVKILEPKLNVFTKLITLKAGIKVPEVDTKHVVVAMIVLQGFGGIGFIFGSYLGALLLALHQLIFTPVLYDFYNYDAEDTEFSLLFSKFTQCCAISLFWTSAIVKIQMFSSWIKKWDGRKKVQQF</sequence>
<dbReference type="Proteomes" id="UP001206925">
    <property type="component" value="Unassembled WGS sequence"/>
</dbReference>
<feature type="non-terminal residue" evidence="2">
    <location>
        <position position="182"/>
    </location>
</feature>
<name>A0AAD5BX82_AMBAR</name>
<dbReference type="AlphaFoldDB" id="A0AAD5BX82"/>
<dbReference type="PANTHER" id="PTHR31474">
    <property type="entry name" value="HR-LIKE LESION-INDUCER"/>
    <property type="match status" value="1"/>
</dbReference>
<dbReference type="EMBL" id="JAMZMK010010835">
    <property type="protein sequence ID" value="KAI7730133.1"/>
    <property type="molecule type" value="Genomic_DNA"/>
</dbReference>
<keyword evidence="1" id="KW-0812">Transmembrane</keyword>
<keyword evidence="3" id="KW-1185">Reference proteome</keyword>
<protein>
    <recommendedName>
        <fullName evidence="4">HR-like lesion-inducer</fullName>
    </recommendedName>
</protein>